<dbReference type="InterPro" id="IPR043502">
    <property type="entry name" value="DNA/RNA_pol_sf"/>
</dbReference>
<evidence type="ECO:0000256" key="4">
    <source>
        <dbReference type="ARBA" id="ARBA00012417"/>
    </source>
</evidence>
<evidence type="ECO:0000256" key="2">
    <source>
        <dbReference type="ARBA" id="ARBA00004436"/>
    </source>
</evidence>
<dbReference type="Gene3D" id="3.30.420.390">
    <property type="match status" value="2"/>
</dbReference>
<dbReference type="GO" id="GO:0042645">
    <property type="term" value="C:mitochondrial nucleoid"/>
    <property type="evidence" value="ECO:0007669"/>
    <property type="project" value="UniProtKB-SubCell"/>
</dbReference>
<dbReference type="GO" id="GO:0003677">
    <property type="term" value="F:DNA binding"/>
    <property type="evidence" value="ECO:0007669"/>
    <property type="project" value="UniProtKB-KW"/>
</dbReference>
<dbReference type="KEGG" id="btab:109031024"/>
<dbReference type="InterPro" id="IPR012337">
    <property type="entry name" value="RNaseH-like_sf"/>
</dbReference>
<organism evidence="17 18">
    <name type="scientific">Bemisia tabaci</name>
    <name type="common">Sweetpotato whitefly</name>
    <name type="synonym">Aleurodes tabaci</name>
    <dbReference type="NCBI Taxonomy" id="7038"/>
    <lineage>
        <taxon>Eukaryota</taxon>
        <taxon>Metazoa</taxon>
        <taxon>Ecdysozoa</taxon>
        <taxon>Arthropoda</taxon>
        <taxon>Hexapoda</taxon>
        <taxon>Insecta</taxon>
        <taxon>Pterygota</taxon>
        <taxon>Neoptera</taxon>
        <taxon>Paraneoptera</taxon>
        <taxon>Hemiptera</taxon>
        <taxon>Sternorrhyncha</taxon>
        <taxon>Aleyrodoidea</taxon>
        <taxon>Aleyrodidae</taxon>
        <taxon>Aleyrodinae</taxon>
        <taxon>Bemisia</taxon>
    </lineage>
</organism>
<dbReference type="GO" id="GO:0006264">
    <property type="term" value="P:mitochondrial DNA replication"/>
    <property type="evidence" value="ECO:0007669"/>
    <property type="project" value="TreeGrafter"/>
</dbReference>
<evidence type="ECO:0000256" key="11">
    <source>
        <dbReference type="ARBA" id="ARBA00023125"/>
    </source>
</evidence>
<name>A0A9P0A917_BEMTA</name>
<evidence type="ECO:0000313" key="18">
    <source>
        <dbReference type="Proteomes" id="UP001152759"/>
    </source>
</evidence>
<evidence type="ECO:0000256" key="9">
    <source>
        <dbReference type="ARBA" id="ARBA00022842"/>
    </source>
</evidence>
<feature type="domain" description="DNA-directed DNA polymerase family A palm" evidence="16">
    <location>
        <begin position="864"/>
        <end position="1122"/>
    </location>
</feature>
<dbReference type="GO" id="GO:0008408">
    <property type="term" value="F:3'-5' exonuclease activity"/>
    <property type="evidence" value="ECO:0007669"/>
    <property type="project" value="TreeGrafter"/>
</dbReference>
<feature type="compositionally biased region" description="Basic and acidic residues" evidence="15">
    <location>
        <begin position="504"/>
        <end position="518"/>
    </location>
</feature>
<keyword evidence="7" id="KW-0548">Nucleotidyltransferase</keyword>
<accession>A0A9P0A917</accession>
<protein>
    <recommendedName>
        <fullName evidence="5">DNA polymerase subunit gamma-1</fullName>
        <ecNumber evidence="4">2.7.7.7</ecNumber>
    </recommendedName>
    <alternativeName>
        <fullName evidence="14">Mitochondrial DNA polymerase catalytic subunit</fullName>
    </alternativeName>
</protein>
<dbReference type="PROSITE" id="PS00447">
    <property type="entry name" value="DNA_POLYMERASE_A"/>
    <property type="match status" value="1"/>
</dbReference>
<dbReference type="FunFam" id="1.10.150.20:FF:000024">
    <property type="entry name" value="DNA polymerase gamma, catalytic subunit"/>
    <property type="match status" value="1"/>
</dbReference>
<dbReference type="AlphaFoldDB" id="A0A9P0A917"/>
<evidence type="ECO:0000256" key="7">
    <source>
        <dbReference type="ARBA" id="ARBA00022695"/>
    </source>
</evidence>
<evidence type="ECO:0000256" key="10">
    <source>
        <dbReference type="ARBA" id="ARBA00022932"/>
    </source>
</evidence>
<dbReference type="InterPro" id="IPR001098">
    <property type="entry name" value="DNA-dir_DNA_pol_A_palm_dom"/>
</dbReference>
<dbReference type="EC" id="2.7.7.7" evidence="4"/>
<comment type="cofactor">
    <cofactor evidence="1">
        <name>Mg(2+)</name>
        <dbReference type="ChEBI" id="CHEBI:18420"/>
    </cofactor>
</comment>
<evidence type="ECO:0000256" key="8">
    <source>
        <dbReference type="ARBA" id="ARBA00022705"/>
    </source>
</evidence>
<dbReference type="FunFam" id="3.30.420.390:FF:000001">
    <property type="entry name" value="DNA polymerase gamma, catalytic subunit"/>
    <property type="match status" value="1"/>
</dbReference>
<dbReference type="PRINTS" id="PR00867">
    <property type="entry name" value="DNAPOLG"/>
</dbReference>
<dbReference type="GO" id="GO:0005760">
    <property type="term" value="C:gamma DNA polymerase complex"/>
    <property type="evidence" value="ECO:0007669"/>
    <property type="project" value="InterPro"/>
</dbReference>
<keyword evidence="12" id="KW-0496">Mitochondrion</keyword>
<feature type="region of interest" description="Disordered" evidence="15">
    <location>
        <begin position="500"/>
        <end position="549"/>
    </location>
</feature>
<dbReference type="SUPFAM" id="SSF56672">
    <property type="entry name" value="DNA/RNA polymerases"/>
    <property type="match status" value="1"/>
</dbReference>
<evidence type="ECO:0000256" key="1">
    <source>
        <dbReference type="ARBA" id="ARBA00001946"/>
    </source>
</evidence>
<evidence type="ECO:0000256" key="13">
    <source>
        <dbReference type="ARBA" id="ARBA00023271"/>
    </source>
</evidence>
<keyword evidence="6" id="KW-0808">Transferase</keyword>
<dbReference type="InterPro" id="IPR019760">
    <property type="entry name" value="DNA-dir_DNA_pol_A_CS"/>
</dbReference>
<evidence type="ECO:0000256" key="3">
    <source>
        <dbReference type="ARBA" id="ARBA00007705"/>
    </source>
</evidence>
<gene>
    <name evidence="17" type="ORF">BEMITA_LOCUS5710</name>
</gene>
<dbReference type="Gene3D" id="1.10.150.20">
    <property type="entry name" value="5' to 3' exonuclease, C-terminal subdomain"/>
    <property type="match status" value="1"/>
</dbReference>
<dbReference type="InterPro" id="IPR002297">
    <property type="entry name" value="DNA-dir_DNA_pol_A_mt"/>
</dbReference>
<proteinExistence type="inferred from homology"/>
<dbReference type="SMART" id="SM00482">
    <property type="entry name" value="POLAc"/>
    <property type="match status" value="1"/>
</dbReference>
<evidence type="ECO:0000256" key="15">
    <source>
        <dbReference type="SAM" id="MobiDB-lite"/>
    </source>
</evidence>
<comment type="subcellular location">
    <subcellularLocation>
        <location evidence="2">Mitochondrion matrix</location>
        <location evidence="2">Mitochondrion nucleoid</location>
    </subcellularLocation>
</comment>
<dbReference type="Proteomes" id="UP001152759">
    <property type="component" value="Chromosome 3"/>
</dbReference>
<dbReference type="EMBL" id="OU963864">
    <property type="protein sequence ID" value="CAH0386619.1"/>
    <property type="molecule type" value="Genomic_DNA"/>
</dbReference>
<keyword evidence="10" id="KW-0239">DNA-directed DNA polymerase</keyword>
<reference evidence="17" key="1">
    <citation type="submission" date="2021-12" db="EMBL/GenBank/DDBJ databases">
        <authorList>
            <person name="King R."/>
        </authorList>
    </citation>
    <scope>NUCLEOTIDE SEQUENCE</scope>
</reference>
<sequence length="1219" mass="137690">MISSKWTVSKPLEIKRIRFFSSNTAMYVSKEASESTLKPKSVQRAVPKNLLQNNDKSRKQTAPACNRTRSEVGSFSLKISDSKNSDQTLVDKNFRVNELNIQMLSKPLYQQLFGCDPKPEPTVPIQKILSTLNKFGLPSMLHSEQDVDLKLPPLEGKDIAEHFQIIGERQSAPYKLLLEQLIVSIPDTPKEWVLKEGWMRYVAGKEPEPVHHPLEDAFVFDVEVCCKEGEAPTIATAVSNSAWYSWCSTQLIKCSSNLSQGYSTDVLIPLESAPKMKVYELNEALSRPKIVVGHNVNYDRARVKEQYWLKKTGMRFMDTMSMHVSVSGVTSYQKNQLKSGSSQDEEWSKFSSLNSLSQVHKLYCGSELSKDERNLFINGSLTDVKDNFQSLMSYCASDVKATHNVLVKLLPLFFSRFPHPVTLAGMLELGLAYLPINSNWNKYISECNQTFDDLNIESKFLLSRRADEACHLLHNEEYKENLWLWDQDWECKDVKFKKEPKKKKSEEEGSKECGEGKPTRKSKKAKKTDEDADEKEASAPEPALIDQNPSCIEPDDEIYELDGETDFILERRKYLFEKFSPLYKTRDRLPKKLPYLAGYPNWYRNLCPSPDTPDWAPGPRLIGTGMQVAPKLLSLKWKSLPIHHIRGQGWGQLVPHKTEIVVPDENLFPLGKLVKLCSSAADASFCNCAEKTVKVTESKTDIHEKVQNNLVRYVCQKKNKKTEKKNKTKDETATECFCCKDLIGTGCGFIKLPHKNGNHLNVGNPLAKDFITKFSESGLSGEGTEAERIIEISRMLSYWRNNRDRIEGQLAVWLNDKDIPRSMRLPSDELGAIIPQVIVCGTLTRRAVERTWMTASNVMDDRIGSELRSMIQAPPGYHIVGADVDSQELWIASAIGDAYFAKEHGSTPFGWMTLSGQKADASDMHSVTAKAIGISRSHAKVINYARIYGAGQPFAEHLLRQFNPGMTKTEAKAKASKMFSLTKGRRLYPLKTDCLPEFKTREFSKLDALNICRVYNKSMSELFGPPTWSGGSESAMFNCLEKIASQPEPKTPFLGCRLSRALEPKNHVDDRFLPTRINWVVQSGAVDFLHLMLVCMQWLVDSNVRFCISFHDEVRYIVPSEQRYQTALALHVTNLLVRAFCVQKLGMIDLPQSVAFFSSVEVDTVLRKESNQDCITPSNPYGLSKGYSIPLGESLNIHETIQKAGGSVGTFKPSKKNLK</sequence>
<keyword evidence="18" id="KW-1185">Reference proteome</keyword>
<evidence type="ECO:0000259" key="16">
    <source>
        <dbReference type="SMART" id="SM00482"/>
    </source>
</evidence>
<evidence type="ECO:0000256" key="14">
    <source>
        <dbReference type="ARBA" id="ARBA00031966"/>
    </source>
</evidence>
<dbReference type="SUPFAM" id="SSF53098">
    <property type="entry name" value="Ribonuclease H-like"/>
    <property type="match status" value="1"/>
</dbReference>
<feature type="region of interest" description="Disordered" evidence="15">
    <location>
        <begin position="48"/>
        <end position="69"/>
    </location>
</feature>
<dbReference type="PANTHER" id="PTHR10267:SF0">
    <property type="entry name" value="DNA POLYMERASE SUBUNIT GAMMA-1"/>
    <property type="match status" value="1"/>
</dbReference>
<dbReference type="Pfam" id="PF18136">
    <property type="entry name" value="DNApol_Exo"/>
    <property type="match status" value="1"/>
</dbReference>
<comment type="similarity">
    <text evidence="3">Belongs to the DNA polymerase type-A family.</text>
</comment>
<dbReference type="InterPro" id="IPR041336">
    <property type="entry name" value="DNApol_Exo"/>
</dbReference>
<dbReference type="GO" id="GO:0003887">
    <property type="term" value="F:DNA-directed DNA polymerase activity"/>
    <property type="evidence" value="ECO:0007669"/>
    <property type="project" value="UniProtKB-KW"/>
</dbReference>
<evidence type="ECO:0000256" key="5">
    <source>
        <dbReference type="ARBA" id="ARBA00015350"/>
    </source>
</evidence>
<evidence type="ECO:0000256" key="12">
    <source>
        <dbReference type="ARBA" id="ARBA00023128"/>
    </source>
</evidence>
<dbReference type="Pfam" id="PF00476">
    <property type="entry name" value="DNA_pol_A"/>
    <property type="match status" value="1"/>
</dbReference>
<evidence type="ECO:0000313" key="17">
    <source>
        <dbReference type="EMBL" id="CAH0386619.1"/>
    </source>
</evidence>
<keyword evidence="8" id="KW-0235">DNA replication</keyword>
<keyword evidence="9" id="KW-0460">Magnesium</keyword>
<dbReference type="PANTHER" id="PTHR10267">
    <property type="entry name" value="DNA POLYMERASE SUBUNIT GAMMA-1"/>
    <property type="match status" value="1"/>
</dbReference>
<keyword evidence="13" id="KW-1135">Mitochondrion nucleoid</keyword>
<keyword evidence="11" id="KW-0238">DNA-binding</keyword>
<evidence type="ECO:0000256" key="6">
    <source>
        <dbReference type="ARBA" id="ARBA00022679"/>
    </source>
</evidence>